<dbReference type="PROSITE" id="PS00211">
    <property type="entry name" value="ABC_TRANSPORTER_1"/>
    <property type="match status" value="1"/>
</dbReference>
<dbReference type="SUPFAM" id="SSF90123">
    <property type="entry name" value="ABC transporter transmembrane region"/>
    <property type="match status" value="1"/>
</dbReference>
<dbReference type="GO" id="GO:0140359">
    <property type="term" value="F:ABC-type transporter activity"/>
    <property type="evidence" value="ECO:0007669"/>
    <property type="project" value="InterPro"/>
</dbReference>
<dbReference type="InterPro" id="IPR039421">
    <property type="entry name" value="Type_1_exporter"/>
</dbReference>
<feature type="transmembrane region" description="Helical" evidence="7">
    <location>
        <begin position="20"/>
        <end position="43"/>
    </location>
</feature>
<feature type="transmembrane region" description="Helical" evidence="7">
    <location>
        <begin position="167"/>
        <end position="186"/>
    </location>
</feature>
<dbReference type="PROSITE" id="PS50893">
    <property type="entry name" value="ABC_TRANSPORTER_2"/>
    <property type="match status" value="1"/>
</dbReference>
<dbReference type="Pfam" id="PF00005">
    <property type="entry name" value="ABC_tran"/>
    <property type="match status" value="1"/>
</dbReference>
<evidence type="ECO:0000259" key="8">
    <source>
        <dbReference type="PROSITE" id="PS50893"/>
    </source>
</evidence>
<dbReference type="PANTHER" id="PTHR24221">
    <property type="entry name" value="ATP-BINDING CASSETTE SUB-FAMILY B"/>
    <property type="match status" value="1"/>
</dbReference>
<keyword evidence="11" id="KW-1185">Reference proteome</keyword>
<feature type="transmembrane region" description="Helical" evidence="7">
    <location>
        <begin position="137"/>
        <end position="161"/>
    </location>
</feature>
<evidence type="ECO:0000256" key="7">
    <source>
        <dbReference type="SAM" id="Phobius"/>
    </source>
</evidence>
<dbReference type="EMBL" id="BANC01000054">
    <property type="protein sequence ID" value="GAN80625.1"/>
    <property type="molecule type" value="Genomic_DNA"/>
</dbReference>
<keyword evidence="6 7" id="KW-0472">Membrane</keyword>
<comment type="subcellular location">
    <subcellularLocation>
        <location evidence="1">Cell membrane</location>
        <topology evidence="1">Multi-pass membrane protein</topology>
    </subcellularLocation>
</comment>
<dbReference type="OrthoDB" id="5288404at2"/>
<dbReference type="InterPro" id="IPR014223">
    <property type="entry name" value="ABC_CydC/D"/>
</dbReference>
<dbReference type="Proteomes" id="UP000032668">
    <property type="component" value="Unassembled WGS sequence"/>
</dbReference>
<sequence>MNQQGWQDLYRLLGLAKGEWGWALAGVLLTAGVILANTALLGLSGWFIAAMALAGHGGPGLDFFAPAAAIRGLAILRATGRYTERLVTHNATFRLLTKLRVWFYERLEPLAPAVLERERDGDLLSRLRADIDRLETFYLRVAVPSAAALLAVPLLLALLAWLSPGAAWIEAAGLVVAGLALPLWALTLGRAPGRVAAAKRGQYSADMTEILRGHAELLVAGALTRIEAQAETTALALEDAQRHQGWASWVTGAVGQFTAQLCLWGTLVITMPRAASGLLSGPDVAALALLTLAGFEAVAGLPGAWQALGESLASARRVFELADATPALQEPARPAPSPRRFDLHAEELVMRYAPDLPPVLHGLRFDVPEGGCLGITGPSGAGKSSLLSLLPRFRDYQSGSLQLGGVEVRSLPGETLRGLCAMVTQRAHLFNTSIRENLLIAKPDADDTALRDALREAALLDEVLAMPAGLDTLVGEAGAALSGGQMRRLAIARAFLADARILLLDEPTEGLDAATEQRVLEALARLRQGRTTLLVSHRPQALRLADKIFTLS</sequence>
<evidence type="ECO:0000313" key="10">
    <source>
        <dbReference type="EMBL" id="GAN80625.1"/>
    </source>
</evidence>
<dbReference type="STRING" id="1120923.SAMN02746095_00781"/>
<keyword evidence="4" id="KW-0067">ATP-binding</keyword>
<dbReference type="InterPro" id="IPR027417">
    <property type="entry name" value="P-loop_NTPase"/>
</dbReference>
<dbReference type="RefSeq" id="WP_048879035.1">
    <property type="nucleotide sequence ID" value="NZ_BANC01000054.1"/>
</dbReference>
<keyword evidence="3" id="KW-0547">Nucleotide-binding</keyword>
<dbReference type="GO" id="GO:0005524">
    <property type="term" value="F:ATP binding"/>
    <property type="evidence" value="ECO:0007669"/>
    <property type="project" value="UniProtKB-KW"/>
</dbReference>
<dbReference type="NCBIfam" id="TIGR02868">
    <property type="entry name" value="CydC"/>
    <property type="match status" value="1"/>
</dbReference>
<dbReference type="PANTHER" id="PTHR24221:SF654">
    <property type="entry name" value="ATP-BINDING CASSETTE SUB-FAMILY B MEMBER 6"/>
    <property type="match status" value="1"/>
</dbReference>
<dbReference type="GO" id="GO:0034040">
    <property type="term" value="F:ATPase-coupled lipid transmembrane transporter activity"/>
    <property type="evidence" value="ECO:0007669"/>
    <property type="project" value="TreeGrafter"/>
</dbReference>
<dbReference type="GO" id="GO:0005886">
    <property type="term" value="C:plasma membrane"/>
    <property type="evidence" value="ECO:0007669"/>
    <property type="project" value="UniProtKB-SubCell"/>
</dbReference>
<dbReference type="InterPro" id="IPR011527">
    <property type="entry name" value="ABC1_TM_dom"/>
</dbReference>
<dbReference type="InterPro" id="IPR017871">
    <property type="entry name" value="ABC_transporter-like_CS"/>
</dbReference>
<reference evidence="10 11" key="1">
    <citation type="submission" date="2012-11" db="EMBL/GenBank/DDBJ databases">
        <title>Whole genome sequence of Acidocella aminolytica 101 = DSM 11237.</title>
        <authorList>
            <person name="Azuma Y."/>
            <person name="Higashiura N."/>
            <person name="Hirakawa H."/>
            <person name="Matsushita K."/>
        </authorList>
    </citation>
    <scope>NUCLEOTIDE SEQUENCE [LARGE SCALE GENOMIC DNA]</scope>
    <source>
        <strain evidence="11">101 / DSM 11237</strain>
    </source>
</reference>
<comment type="caution">
    <text evidence="10">The sequence shown here is derived from an EMBL/GenBank/DDBJ whole genome shotgun (WGS) entry which is preliminary data.</text>
</comment>
<evidence type="ECO:0000256" key="5">
    <source>
        <dbReference type="ARBA" id="ARBA00022989"/>
    </source>
</evidence>
<dbReference type="SUPFAM" id="SSF52540">
    <property type="entry name" value="P-loop containing nucleoside triphosphate hydrolases"/>
    <property type="match status" value="1"/>
</dbReference>
<dbReference type="CDD" id="cd18585">
    <property type="entry name" value="ABC_6TM_CydC"/>
    <property type="match status" value="1"/>
</dbReference>
<keyword evidence="2 7" id="KW-0812">Transmembrane</keyword>
<dbReference type="CDD" id="cd03228">
    <property type="entry name" value="ABCC_MRP_Like"/>
    <property type="match status" value="1"/>
</dbReference>
<dbReference type="InterPro" id="IPR003439">
    <property type="entry name" value="ABC_transporter-like_ATP-bd"/>
</dbReference>
<dbReference type="PROSITE" id="PS50929">
    <property type="entry name" value="ABC_TM1F"/>
    <property type="match status" value="1"/>
</dbReference>
<feature type="domain" description="ABC transmembrane type-1" evidence="9">
    <location>
        <begin position="24"/>
        <end position="310"/>
    </location>
</feature>
<evidence type="ECO:0000256" key="6">
    <source>
        <dbReference type="ARBA" id="ARBA00023136"/>
    </source>
</evidence>
<dbReference type="GO" id="GO:0045454">
    <property type="term" value="P:cell redox homeostasis"/>
    <property type="evidence" value="ECO:0007669"/>
    <property type="project" value="InterPro"/>
</dbReference>
<dbReference type="AlphaFoldDB" id="A0A0D6PFW8"/>
<keyword evidence="5 7" id="KW-1133">Transmembrane helix</keyword>
<evidence type="ECO:0000256" key="3">
    <source>
        <dbReference type="ARBA" id="ARBA00022741"/>
    </source>
</evidence>
<dbReference type="InterPro" id="IPR036640">
    <property type="entry name" value="ABC1_TM_sf"/>
</dbReference>
<evidence type="ECO:0000256" key="2">
    <source>
        <dbReference type="ARBA" id="ARBA00022692"/>
    </source>
</evidence>
<evidence type="ECO:0000256" key="1">
    <source>
        <dbReference type="ARBA" id="ARBA00004651"/>
    </source>
</evidence>
<evidence type="ECO:0000259" key="9">
    <source>
        <dbReference type="PROSITE" id="PS50929"/>
    </source>
</evidence>
<evidence type="ECO:0000256" key="4">
    <source>
        <dbReference type="ARBA" id="ARBA00022840"/>
    </source>
</evidence>
<dbReference type="SMART" id="SM00382">
    <property type="entry name" value="AAA"/>
    <property type="match status" value="1"/>
</dbReference>
<dbReference type="GO" id="GO:0034775">
    <property type="term" value="P:glutathione transmembrane transport"/>
    <property type="evidence" value="ECO:0007669"/>
    <property type="project" value="InterPro"/>
</dbReference>
<dbReference type="InterPro" id="IPR003593">
    <property type="entry name" value="AAA+_ATPase"/>
</dbReference>
<dbReference type="Gene3D" id="1.20.1560.10">
    <property type="entry name" value="ABC transporter type 1, transmembrane domain"/>
    <property type="match status" value="1"/>
</dbReference>
<protein>
    <submittedName>
        <fullName evidence="10">ABC transporter cysteine exporter CydCD</fullName>
    </submittedName>
</protein>
<evidence type="ECO:0000313" key="11">
    <source>
        <dbReference type="Proteomes" id="UP000032668"/>
    </source>
</evidence>
<accession>A0A0D6PFW8</accession>
<dbReference type="GO" id="GO:0016887">
    <property type="term" value="F:ATP hydrolysis activity"/>
    <property type="evidence" value="ECO:0007669"/>
    <property type="project" value="InterPro"/>
</dbReference>
<organism evidence="10 11">
    <name type="scientific">Acidocella aminolytica 101 = DSM 11237</name>
    <dbReference type="NCBI Taxonomy" id="1120923"/>
    <lineage>
        <taxon>Bacteria</taxon>
        <taxon>Pseudomonadati</taxon>
        <taxon>Pseudomonadota</taxon>
        <taxon>Alphaproteobacteria</taxon>
        <taxon>Acetobacterales</taxon>
        <taxon>Acidocellaceae</taxon>
        <taxon>Acidocella</taxon>
    </lineage>
</organism>
<name>A0A0D6PFW8_9PROT</name>
<dbReference type="Gene3D" id="3.40.50.300">
    <property type="entry name" value="P-loop containing nucleotide triphosphate hydrolases"/>
    <property type="match status" value="1"/>
</dbReference>
<gene>
    <name evidence="10" type="ORF">Aam_055_005</name>
</gene>
<feature type="domain" description="ABC transporter" evidence="8">
    <location>
        <begin position="343"/>
        <end position="552"/>
    </location>
</feature>
<proteinExistence type="predicted"/>